<dbReference type="InterPro" id="IPR006059">
    <property type="entry name" value="SBP"/>
</dbReference>
<organism evidence="7 8">
    <name type="scientific">Bradyrhizobium japonicum</name>
    <dbReference type="NCBI Taxonomy" id="375"/>
    <lineage>
        <taxon>Bacteria</taxon>
        <taxon>Pseudomonadati</taxon>
        <taxon>Pseudomonadota</taxon>
        <taxon>Alphaproteobacteria</taxon>
        <taxon>Hyphomicrobiales</taxon>
        <taxon>Nitrobacteraceae</taxon>
        <taxon>Bradyrhizobium</taxon>
    </lineage>
</organism>
<protein>
    <submittedName>
        <fullName evidence="7">ABC transporter substrate-binding protein</fullName>
    </submittedName>
</protein>
<gene>
    <name evidence="7" type="ORF">MA20_12305</name>
</gene>
<dbReference type="Pfam" id="PF01547">
    <property type="entry name" value="SBP_bac_1"/>
    <property type="match status" value="1"/>
</dbReference>
<evidence type="ECO:0000256" key="3">
    <source>
        <dbReference type="ARBA" id="ARBA00022448"/>
    </source>
</evidence>
<evidence type="ECO:0000256" key="4">
    <source>
        <dbReference type="ARBA" id="ARBA00022729"/>
    </source>
</evidence>
<name>A0A0A3Y2M3_BRAJP</name>
<dbReference type="GO" id="GO:0042597">
    <property type="term" value="C:periplasmic space"/>
    <property type="evidence" value="ECO:0007669"/>
    <property type="project" value="UniProtKB-SubCell"/>
</dbReference>
<accession>A0A0A3Y2M3</accession>
<dbReference type="PANTHER" id="PTHR43649">
    <property type="entry name" value="ARABINOSE-BINDING PROTEIN-RELATED"/>
    <property type="match status" value="1"/>
</dbReference>
<evidence type="ECO:0000256" key="2">
    <source>
        <dbReference type="ARBA" id="ARBA00008520"/>
    </source>
</evidence>
<evidence type="ECO:0000256" key="5">
    <source>
        <dbReference type="ARBA" id="ARBA00022764"/>
    </source>
</evidence>
<dbReference type="RefSeq" id="WP_028160812.1">
    <property type="nucleotide sequence ID" value="NZ_CP081350.1"/>
</dbReference>
<feature type="chain" id="PRO_5002017456" evidence="6">
    <location>
        <begin position="31"/>
        <end position="448"/>
    </location>
</feature>
<comment type="caution">
    <text evidence="7">The sequence shown here is derived from an EMBL/GenBank/DDBJ whole genome shotgun (WGS) entry which is preliminary data.</text>
</comment>
<dbReference type="AlphaFoldDB" id="A0A0A3Y2M3"/>
<dbReference type="Gene3D" id="3.40.190.10">
    <property type="entry name" value="Periplasmic binding protein-like II"/>
    <property type="match status" value="2"/>
</dbReference>
<feature type="signal peptide" evidence="6">
    <location>
        <begin position="1"/>
        <end position="30"/>
    </location>
</feature>
<evidence type="ECO:0000256" key="6">
    <source>
        <dbReference type="SAM" id="SignalP"/>
    </source>
</evidence>
<comment type="similarity">
    <text evidence="2">Belongs to the bacterial solute-binding protein 1 family.</text>
</comment>
<dbReference type="InterPro" id="IPR050490">
    <property type="entry name" value="Bact_solute-bd_prot1"/>
</dbReference>
<comment type="subcellular location">
    <subcellularLocation>
        <location evidence="1">Periplasm</location>
    </subcellularLocation>
</comment>
<dbReference type="EMBL" id="JRPN01000010">
    <property type="protein sequence ID" value="KGT79621.1"/>
    <property type="molecule type" value="Genomic_DNA"/>
</dbReference>
<evidence type="ECO:0000256" key="1">
    <source>
        <dbReference type="ARBA" id="ARBA00004418"/>
    </source>
</evidence>
<sequence length="448" mass="49371">MKQTVKALLTTFGVLASSFGVGVGTTPAHAQAKTITLCWAAWDPANALVELSKDFTAKTGVGMKFEFVPWTNYADRFLNELNSHGSLCDLIIGDSQWIGGAAENGQYVKLNDFFTKEGISMDDYMPATVVGYSEWPKNSPNYWALPAMGDAVGWTYRKDWFARPEIQADFKAKYGRDLAVPKTLDELRDIAKFFQGREIDGKKVYGASIYTERGSEGITMGVSNYLYDYGFQYQDPKKPYSMDGFVNSPGAVKGLEAYKELYKCCTPPGASNSYMSEGLDAFKSGQVALQMNFFAFFPGLYKDPNVGGDKIGFFSNPAGPATRATQLGGQGISVVSYSKNQAEALQYIKWFSGGDVQKKWWALGGYSCAKSVLNDPGFPNSAPFAGEFLKSMGMVVDFWAEPSYAQLLQAEQKRVHDYVVADKGTAQEALDGLVKDWKAIFKEEGKKF</sequence>
<dbReference type="PANTHER" id="PTHR43649:SF34">
    <property type="entry name" value="ABC TRANSPORTER PERIPLASMIC-BINDING PROTEIN YCJN-RELATED"/>
    <property type="match status" value="1"/>
</dbReference>
<proteinExistence type="inferred from homology"/>
<dbReference type="STRING" id="375.BKD09_RS11285"/>
<dbReference type="Proteomes" id="UP000030377">
    <property type="component" value="Unassembled WGS sequence"/>
</dbReference>
<evidence type="ECO:0000313" key="8">
    <source>
        <dbReference type="Proteomes" id="UP000030377"/>
    </source>
</evidence>
<evidence type="ECO:0000313" key="7">
    <source>
        <dbReference type="EMBL" id="KGT79621.1"/>
    </source>
</evidence>
<keyword evidence="4 6" id="KW-0732">Signal</keyword>
<keyword evidence="3" id="KW-0813">Transport</keyword>
<reference evidence="7 8" key="1">
    <citation type="submission" date="2014-09" db="EMBL/GenBank/DDBJ databases">
        <title>Draft genome of Bradyrhizobium japonicum Is-34.</title>
        <authorList>
            <person name="Tsurumaru H."/>
            <person name="Yamakawa T."/>
            <person name="Hashimoto S."/>
            <person name="Okizaki K."/>
            <person name="Kanesaki Y."/>
            <person name="Yoshikawa H."/>
            <person name="Yajima S."/>
        </authorList>
    </citation>
    <scope>NUCLEOTIDE SEQUENCE [LARGE SCALE GENOMIC DNA]</scope>
    <source>
        <strain evidence="7 8">Is-34</strain>
    </source>
</reference>
<keyword evidence="5" id="KW-0574">Periplasm</keyword>
<dbReference type="SUPFAM" id="SSF53850">
    <property type="entry name" value="Periplasmic binding protein-like II"/>
    <property type="match status" value="1"/>
</dbReference>